<dbReference type="InterPro" id="IPR003746">
    <property type="entry name" value="DUF167"/>
</dbReference>
<evidence type="ECO:0000256" key="2">
    <source>
        <dbReference type="HAMAP-Rule" id="MF_00634"/>
    </source>
</evidence>
<organism evidence="3 4">
    <name type="scientific">Candidatus Portnoybacteria bacterium CG10_big_fil_rev_8_21_14_0_10_44_7</name>
    <dbReference type="NCBI Taxonomy" id="1974816"/>
    <lineage>
        <taxon>Bacteria</taxon>
        <taxon>Candidatus Portnoyibacteriota</taxon>
    </lineage>
</organism>
<sequence>MKFCIKVIPKSSKNLVKEEGGELKVYVSAPPEKGRANRAVIQLLAAHFRVAPRQVKIIVGQTTRQKIVEIT</sequence>
<comment type="similarity">
    <text evidence="1 2">Belongs to the UPF0235 family.</text>
</comment>
<dbReference type="SMART" id="SM01152">
    <property type="entry name" value="DUF167"/>
    <property type="match status" value="1"/>
</dbReference>
<name>A0A2M8KID2_9BACT</name>
<dbReference type="SUPFAM" id="SSF69786">
    <property type="entry name" value="YggU-like"/>
    <property type="match status" value="1"/>
</dbReference>
<evidence type="ECO:0000256" key="1">
    <source>
        <dbReference type="ARBA" id="ARBA00010364"/>
    </source>
</evidence>
<dbReference type="Gene3D" id="3.30.1200.10">
    <property type="entry name" value="YggU-like"/>
    <property type="match status" value="1"/>
</dbReference>
<accession>A0A2M8KID2</accession>
<evidence type="ECO:0000313" key="4">
    <source>
        <dbReference type="Proteomes" id="UP000231086"/>
    </source>
</evidence>
<dbReference type="EMBL" id="PFEA01000046">
    <property type="protein sequence ID" value="PJE59676.1"/>
    <property type="molecule type" value="Genomic_DNA"/>
</dbReference>
<protein>
    <recommendedName>
        <fullName evidence="2">UPF0235 protein COU85_02435</fullName>
    </recommendedName>
</protein>
<gene>
    <name evidence="3" type="ORF">COU85_02435</name>
</gene>
<proteinExistence type="inferred from homology"/>
<evidence type="ECO:0000313" key="3">
    <source>
        <dbReference type="EMBL" id="PJE59676.1"/>
    </source>
</evidence>
<dbReference type="HAMAP" id="MF_00634">
    <property type="entry name" value="UPF0235"/>
    <property type="match status" value="1"/>
</dbReference>
<reference evidence="4" key="1">
    <citation type="submission" date="2017-09" db="EMBL/GenBank/DDBJ databases">
        <title>Depth-based differentiation of microbial function through sediment-hosted aquifers and enrichment of novel symbionts in the deep terrestrial subsurface.</title>
        <authorList>
            <person name="Probst A.J."/>
            <person name="Ladd B."/>
            <person name="Jarett J.K."/>
            <person name="Geller-Mcgrath D.E."/>
            <person name="Sieber C.M.K."/>
            <person name="Emerson J.B."/>
            <person name="Anantharaman K."/>
            <person name="Thomas B.C."/>
            <person name="Malmstrom R."/>
            <person name="Stieglmeier M."/>
            <person name="Klingl A."/>
            <person name="Woyke T."/>
            <person name="Ryan C.M."/>
            <person name="Banfield J.F."/>
        </authorList>
    </citation>
    <scope>NUCLEOTIDE SEQUENCE [LARGE SCALE GENOMIC DNA]</scope>
</reference>
<dbReference type="Proteomes" id="UP000231086">
    <property type="component" value="Unassembled WGS sequence"/>
</dbReference>
<dbReference type="InterPro" id="IPR036591">
    <property type="entry name" value="YggU-like_sf"/>
</dbReference>
<dbReference type="AlphaFoldDB" id="A0A2M8KID2"/>
<dbReference type="Pfam" id="PF02594">
    <property type="entry name" value="DUF167"/>
    <property type="match status" value="1"/>
</dbReference>
<comment type="caution">
    <text evidence="3">The sequence shown here is derived from an EMBL/GenBank/DDBJ whole genome shotgun (WGS) entry which is preliminary data.</text>
</comment>
<dbReference type="NCBIfam" id="TIGR00251">
    <property type="entry name" value="DUF167 family protein"/>
    <property type="match status" value="1"/>
</dbReference>